<dbReference type="Proteomes" id="UP000251558">
    <property type="component" value="Unassembled WGS sequence"/>
</dbReference>
<comment type="caution">
    <text evidence="1">The sequence shown here is derived from an EMBL/GenBank/DDBJ whole genome shotgun (WGS) entry which is preliminary data.</text>
</comment>
<dbReference type="AlphaFoldDB" id="A0A330HV29"/>
<dbReference type="EMBL" id="QMBP01000005">
    <property type="protein sequence ID" value="RAZ90459.1"/>
    <property type="molecule type" value="Genomic_DNA"/>
</dbReference>
<keyword evidence="2" id="KW-1185">Reference proteome</keyword>
<evidence type="ECO:0000313" key="2">
    <source>
        <dbReference type="Proteomes" id="UP000251558"/>
    </source>
</evidence>
<reference evidence="1 2" key="2">
    <citation type="submission" date="2018-07" db="EMBL/GenBank/DDBJ databases">
        <title>Diversity of Mesorhizobium strains in Brazil.</title>
        <authorList>
            <person name="Helene L.C.F."/>
            <person name="Dall'Agnol R."/>
            <person name="Delamuta J.R.M."/>
            <person name="Hungria M."/>
        </authorList>
    </citation>
    <scope>NUCLEOTIDE SEQUENCE [LARGE SCALE GENOMIC DNA]</scope>
    <source>
        <strain evidence="1 2">AC99b</strain>
    </source>
</reference>
<name>A0A330HV29_9HYPH</name>
<protein>
    <submittedName>
        <fullName evidence="1">Uncharacterized protein</fullName>
    </submittedName>
</protein>
<reference evidence="2" key="1">
    <citation type="submission" date="2018-06" db="EMBL/GenBank/DDBJ databases">
        <authorList>
            <person name="Helene L.C."/>
            <person name="Dall'Agnol R."/>
            <person name="Delamuta J.R."/>
            <person name="Hungria M."/>
        </authorList>
    </citation>
    <scope>NUCLEOTIDE SEQUENCE [LARGE SCALE GENOMIC DNA]</scope>
    <source>
        <strain evidence="2">AC99b</strain>
    </source>
</reference>
<evidence type="ECO:0000313" key="1">
    <source>
        <dbReference type="EMBL" id="RAZ90459.1"/>
    </source>
</evidence>
<organism evidence="1 2">
    <name type="scientific">Mesorhizobium hawassense</name>
    <dbReference type="NCBI Taxonomy" id="1209954"/>
    <lineage>
        <taxon>Bacteria</taxon>
        <taxon>Pseudomonadati</taxon>
        <taxon>Pseudomonadota</taxon>
        <taxon>Alphaproteobacteria</taxon>
        <taxon>Hyphomicrobiales</taxon>
        <taxon>Phyllobacteriaceae</taxon>
        <taxon>Mesorhizobium</taxon>
    </lineage>
</organism>
<sequence length="284" mass="31630">MMLANLSDDANKRLVALRSAMRAFPGVAEIGEGSWGLYRETELPIRLHAIRAIFVAWSEFVFDGVRSDARREAFDALAAPLAILDEGLPDFYNRNIIGSDYAVTAWQDATRAARRAVSLVEAIDTLAFQDLPFDQGRSYRDFLDTLSIYGPTGRADMARWRAAQRAAICADCALLQKDEATHAELALAPLWPDPTSAALETNLAMSLSVRNIRDLGNHIEKWLRERKDGSLVLNMGVEQARERVVRIANLPASFWESRPAAITLRALDYCLHGDLQNPKWGSES</sequence>
<gene>
    <name evidence="1" type="ORF">DPM33_13140</name>
</gene>
<proteinExistence type="predicted"/>
<accession>A0A330HV29</accession>